<dbReference type="PANTHER" id="PTHR21058">
    <property type="entry name" value="6,7-DIMETHYL-8-RIBITYLLUMAZINE SYNTHASE DMRL SYNTHASE LUMAZINE SYNTHASE"/>
    <property type="match status" value="1"/>
</dbReference>
<evidence type="ECO:0000313" key="9">
    <source>
        <dbReference type="Proteomes" id="UP000179627"/>
    </source>
</evidence>
<dbReference type="Gene3D" id="3.40.50.960">
    <property type="entry name" value="Lumazine/riboflavin synthase"/>
    <property type="match status" value="1"/>
</dbReference>
<feature type="binding site" evidence="7">
    <location>
        <position position="128"/>
    </location>
    <ligand>
        <name>(2S)-2-hydroxy-3-oxobutyl phosphate</name>
        <dbReference type="ChEBI" id="CHEBI:58830"/>
    </ligand>
</feature>
<evidence type="ECO:0000256" key="5">
    <source>
        <dbReference type="ARBA" id="ARBA00022679"/>
    </source>
</evidence>
<accession>A0A1S1R912</accession>
<comment type="catalytic activity">
    <reaction evidence="6 7">
        <text>(2S)-2-hydroxy-3-oxobutyl phosphate + 5-amino-6-(D-ribitylamino)uracil = 6,7-dimethyl-8-(1-D-ribityl)lumazine + phosphate + 2 H2O + H(+)</text>
        <dbReference type="Rhea" id="RHEA:26152"/>
        <dbReference type="ChEBI" id="CHEBI:15377"/>
        <dbReference type="ChEBI" id="CHEBI:15378"/>
        <dbReference type="ChEBI" id="CHEBI:15934"/>
        <dbReference type="ChEBI" id="CHEBI:43474"/>
        <dbReference type="ChEBI" id="CHEBI:58201"/>
        <dbReference type="ChEBI" id="CHEBI:58830"/>
        <dbReference type="EC" id="2.5.1.78"/>
    </reaction>
</comment>
<feature type="binding site" evidence="7">
    <location>
        <position position="26"/>
    </location>
    <ligand>
        <name>5-amino-6-(D-ribitylamino)uracil</name>
        <dbReference type="ChEBI" id="CHEBI:15934"/>
    </ligand>
</feature>
<comment type="function">
    <text evidence="7">Catalyzes the formation of 6,7-dimethyl-8-ribityllumazine by condensation of 5-amino-6-(D-ribitylamino)uracil with 3,4-dihydroxy-2-butanone 4-phosphate. This is the penultimate step in the biosynthesis of riboflavin.</text>
</comment>
<reference evidence="9" key="1">
    <citation type="submission" date="2016-07" db="EMBL/GenBank/DDBJ databases">
        <title>Sequence Frankia sp. strain CcI1.17.</title>
        <authorList>
            <person name="Ghodhbane-Gtari F."/>
            <person name="Swanson E."/>
            <person name="Gueddou A."/>
            <person name="Morris K."/>
            <person name="Hezbri K."/>
            <person name="Ktari A."/>
            <person name="Nouioui I."/>
            <person name="Abebe-Akele F."/>
            <person name="Simpson S."/>
            <person name="Thomas K."/>
            <person name="Gtari M."/>
            <person name="Tisa L.S."/>
            <person name="Hurst S."/>
        </authorList>
    </citation>
    <scope>NUCLEOTIDE SEQUENCE [LARGE SCALE GENOMIC DNA]</scope>
    <source>
        <strain evidence="9">Cc1.17</strain>
    </source>
</reference>
<feature type="binding site" evidence="7">
    <location>
        <begin position="59"/>
        <end position="61"/>
    </location>
    <ligand>
        <name>5-amino-6-(D-ribitylamino)uracil</name>
        <dbReference type="ChEBI" id="CHEBI:15934"/>
    </ligand>
</feature>
<evidence type="ECO:0000256" key="4">
    <source>
        <dbReference type="ARBA" id="ARBA00022619"/>
    </source>
</evidence>
<dbReference type="EC" id="2.5.1.78" evidence="3 7"/>
<dbReference type="RefSeq" id="WP_071083259.1">
    <property type="nucleotide sequence ID" value="NZ_MBLM01000058.1"/>
</dbReference>
<dbReference type="Pfam" id="PF00885">
    <property type="entry name" value="DMRL_synthase"/>
    <property type="match status" value="1"/>
</dbReference>
<dbReference type="UniPathway" id="UPA00275">
    <property type="reaction ID" value="UER00404"/>
</dbReference>
<dbReference type="HAMAP" id="MF_00178">
    <property type="entry name" value="Lumazine_synth"/>
    <property type="match status" value="1"/>
</dbReference>
<comment type="caution">
    <text evidence="8">The sequence shown here is derived from an EMBL/GenBank/DDBJ whole genome shotgun (WGS) entry which is preliminary data.</text>
</comment>
<dbReference type="OrthoDB" id="9809709at2"/>
<evidence type="ECO:0000256" key="2">
    <source>
        <dbReference type="ARBA" id="ARBA00007424"/>
    </source>
</evidence>
<proteinExistence type="inferred from homology"/>
<keyword evidence="4 7" id="KW-0686">Riboflavin biosynthesis</keyword>
<organism evidence="8 9">
    <name type="scientific">Parafrankia colletiae</name>
    <dbReference type="NCBI Taxonomy" id="573497"/>
    <lineage>
        <taxon>Bacteria</taxon>
        <taxon>Bacillati</taxon>
        <taxon>Actinomycetota</taxon>
        <taxon>Actinomycetes</taxon>
        <taxon>Frankiales</taxon>
        <taxon>Frankiaceae</taxon>
        <taxon>Parafrankia</taxon>
    </lineage>
</organism>
<dbReference type="CDD" id="cd09209">
    <property type="entry name" value="Lumazine_synthase-I"/>
    <property type="match status" value="1"/>
</dbReference>
<dbReference type="InterPro" id="IPR034964">
    <property type="entry name" value="LS"/>
</dbReference>
<gene>
    <name evidence="7" type="primary">ribH</name>
    <name evidence="8" type="ORF">CC117_13520</name>
</gene>
<evidence type="ECO:0000313" key="8">
    <source>
        <dbReference type="EMBL" id="OHV41204.1"/>
    </source>
</evidence>
<dbReference type="NCBIfam" id="TIGR00114">
    <property type="entry name" value="lumazine-synth"/>
    <property type="match status" value="1"/>
</dbReference>
<dbReference type="InterPro" id="IPR036467">
    <property type="entry name" value="LS/RS_sf"/>
</dbReference>
<dbReference type="InterPro" id="IPR002180">
    <property type="entry name" value="LS/RS"/>
</dbReference>
<protein>
    <recommendedName>
        <fullName evidence="3 7">6,7-dimethyl-8-ribityllumazine synthase</fullName>
        <shortName evidence="7">DMRL synthase</shortName>
        <shortName evidence="7">LS</shortName>
        <shortName evidence="7">Lumazine synthase</shortName>
        <ecNumber evidence="3 7">2.5.1.78</ecNumber>
    </recommendedName>
</protein>
<dbReference type="SUPFAM" id="SSF52121">
    <property type="entry name" value="Lumazine synthase"/>
    <property type="match status" value="1"/>
</dbReference>
<dbReference type="GO" id="GO:0005829">
    <property type="term" value="C:cytosol"/>
    <property type="evidence" value="ECO:0007669"/>
    <property type="project" value="TreeGrafter"/>
</dbReference>
<comment type="pathway">
    <text evidence="1 7">Cofactor biosynthesis; riboflavin biosynthesis; riboflavin from 2-hydroxy-3-oxobutyl phosphate and 5-amino-6-(D-ribitylamino)uracil: step 1/2.</text>
</comment>
<feature type="binding site" evidence="7">
    <location>
        <begin position="86"/>
        <end position="87"/>
    </location>
    <ligand>
        <name>(2S)-2-hydroxy-3-oxobutyl phosphate</name>
        <dbReference type="ChEBI" id="CHEBI:58830"/>
    </ligand>
</feature>
<comment type="similarity">
    <text evidence="2 7">Belongs to the DMRL synthase family.</text>
</comment>
<dbReference type="AlphaFoldDB" id="A0A1S1R912"/>
<evidence type="ECO:0000256" key="1">
    <source>
        <dbReference type="ARBA" id="ARBA00004917"/>
    </source>
</evidence>
<dbReference type="EMBL" id="MBLM01000058">
    <property type="protein sequence ID" value="OHV41204.1"/>
    <property type="molecule type" value="Genomic_DNA"/>
</dbReference>
<keyword evidence="5 7" id="KW-0808">Transferase</keyword>
<feature type="binding site" evidence="7">
    <location>
        <position position="114"/>
    </location>
    <ligand>
        <name>5-amino-6-(D-ribitylamino)uracil</name>
        <dbReference type="ChEBI" id="CHEBI:15934"/>
    </ligand>
</feature>
<dbReference type="GO" id="GO:0000906">
    <property type="term" value="F:6,7-dimethyl-8-ribityllumazine synthase activity"/>
    <property type="evidence" value="ECO:0007669"/>
    <property type="project" value="UniProtKB-UniRule"/>
</dbReference>
<feature type="binding site" evidence="7">
    <location>
        <begin position="81"/>
        <end position="83"/>
    </location>
    <ligand>
        <name>5-amino-6-(D-ribitylamino)uracil</name>
        <dbReference type="ChEBI" id="CHEBI:15934"/>
    </ligand>
</feature>
<evidence type="ECO:0000256" key="6">
    <source>
        <dbReference type="ARBA" id="ARBA00048785"/>
    </source>
</evidence>
<dbReference type="GO" id="GO:0009231">
    <property type="term" value="P:riboflavin biosynthetic process"/>
    <property type="evidence" value="ECO:0007669"/>
    <property type="project" value="UniProtKB-UniRule"/>
</dbReference>
<feature type="active site" description="Proton donor" evidence="7">
    <location>
        <position position="89"/>
    </location>
</feature>
<dbReference type="Proteomes" id="UP000179627">
    <property type="component" value="Unassembled WGS sequence"/>
</dbReference>
<sequence length="165" mass="16602">MSGAGAPAEELPDAGGLTLAIVATRWHAEITDSLLGGALRAAKDAGVPHAPTVVRVSGAVELPVVAAALASRHDAVVALGAVIRGGTPHFDYVCRFVTDGLARVTLDSGVPIGFGLLTCDTVEQARDRAGLPGSAEDKGREATLAALDTAVVLRGLAARTVTGFA</sequence>
<evidence type="ECO:0000256" key="7">
    <source>
        <dbReference type="HAMAP-Rule" id="MF_00178"/>
    </source>
</evidence>
<evidence type="ECO:0000256" key="3">
    <source>
        <dbReference type="ARBA" id="ARBA00012664"/>
    </source>
</evidence>
<name>A0A1S1R912_9ACTN</name>
<dbReference type="GO" id="GO:0009349">
    <property type="term" value="C:riboflavin synthase complex"/>
    <property type="evidence" value="ECO:0007669"/>
    <property type="project" value="UniProtKB-UniRule"/>
</dbReference>
<dbReference type="PANTHER" id="PTHR21058:SF0">
    <property type="entry name" value="6,7-DIMETHYL-8-RIBITYLLUMAZINE SYNTHASE"/>
    <property type="match status" value="1"/>
</dbReference>
<keyword evidence="9" id="KW-1185">Reference proteome</keyword>